<dbReference type="EMBL" id="HBUE01159027">
    <property type="protein sequence ID" value="CAG6509195.1"/>
    <property type="molecule type" value="Transcribed_RNA"/>
</dbReference>
<organism evidence="2">
    <name type="scientific">Culex pipiens</name>
    <name type="common">House mosquito</name>
    <dbReference type="NCBI Taxonomy" id="7175"/>
    <lineage>
        <taxon>Eukaryota</taxon>
        <taxon>Metazoa</taxon>
        <taxon>Ecdysozoa</taxon>
        <taxon>Arthropoda</taxon>
        <taxon>Hexapoda</taxon>
        <taxon>Insecta</taxon>
        <taxon>Pterygota</taxon>
        <taxon>Neoptera</taxon>
        <taxon>Endopterygota</taxon>
        <taxon>Diptera</taxon>
        <taxon>Nematocera</taxon>
        <taxon>Culicoidea</taxon>
        <taxon>Culicidae</taxon>
        <taxon>Culicinae</taxon>
        <taxon>Culicini</taxon>
        <taxon>Culex</taxon>
        <taxon>Culex</taxon>
    </lineage>
</organism>
<accession>A0A8D8DAL6</accession>
<evidence type="ECO:0000313" key="2">
    <source>
        <dbReference type="EMBL" id="CAG6509195.1"/>
    </source>
</evidence>
<evidence type="ECO:0000256" key="1">
    <source>
        <dbReference type="SAM" id="MobiDB-lite"/>
    </source>
</evidence>
<dbReference type="EMBL" id="HBUE01264155">
    <property type="protein sequence ID" value="CAG6560569.1"/>
    <property type="molecule type" value="Transcribed_RNA"/>
</dbReference>
<name>A0A8D8DAL6_CULPI</name>
<dbReference type="AlphaFoldDB" id="A0A8D8DAL6"/>
<feature type="region of interest" description="Disordered" evidence="1">
    <location>
        <begin position="113"/>
        <end position="160"/>
    </location>
</feature>
<proteinExistence type="predicted"/>
<sequence>MLPSHLLPSPGCSRCSLLDVERNNDFQVPQLKTLRNIIKNLETSKNFSFQRNNFQNNNPHLILVRPVKPENVLNPALLAYPGRGRSRHLRYPKTARTSVGLGPEPVLAAGQDVHHNRGQHRARVRNGRRFGRSPGHGRAGLPEHGEGYGGDRCDSEGYEGGHADSGGAGFGLVRIDPKVCRGNKGELRNVRLLDQQCWTGC</sequence>
<feature type="compositionally biased region" description="Basic residues" evidence="1">
    <location>
        <begin position="116"/>
        <end position="131"/>
    </location>
</feature>
<reference evidence="2" key="1">
    <citation type="submission" date="2021-05" db="EMBL/GenBank/DDBJ databases">
        <authorList>
            <person name="Alioto T."/>
            <person name="Alioto T."/>
            <person name="Gomez Garrido J."/>
        </authorList>
    </citation>
    <scope>NUCLEOTIDE SEQUENCE</scope>
</reference>
<feature type="compositionally biased region" description="Basic and acidic residues" evidence="1">
    <location>
        <begin position="141"/>
        <end position="160"/>
    </location>
</feature>
<protein>
    <submittedName>
        <fullName evidence="2">(northern house mosquito) hypothetical protein</fullName>
    </submittedName>
</protein>